<dbReference type="InterPro" id="IPR036890">
    <property type="entry name" value="HATPase_C_sf"/>
</dbReference>
<dbReference type="NCBIfam" id="TIGR00585">
    <property type="entry name" value="mutl"/>
    <property type="match status" value="1"/>
</dbReference>
<dbReference type="InterPro" id="IPR037198">
    <property type="entry name" value="MutL_C_sf"/>
</dbReference>
<dbReference type="InterPro" id="IPR038973">
    <property type="entry name" value="MutL/Mlh/Pms-like"/>
</dbReference>
<dbReference type="InterPro" id="IPR014790">
    <property type="entry name" value="MutL_C"/>
</dbReference>
<dbReference type="PROSITE" id="PS00058">
    <property type="entry name" value="DNA_MISMATCH_REPAIR_1"/>
    <property type="match status" value="1"/>
</dbReference>
<keyword evidence="9" id="KW-1185">Reference proteome</keyword>
<name>A0ABY9RAV9_9FLAO</name>
<feature type="domain" description="DNA mismatch repair protein S5" evidence="7">
    <location>
        <begin position="209"/>
        <end position="327"/>
    </location>
</feature>
<dbReference type="InterPro" id="IPR042120">
    <property type="entry name" value="MutL_C_dimsub"/>
</dbReference>
<dbReference type="Proteomes" id="UP001180481">
    <property type="component" value="Chromosome"/>
</dbReference>
<dbReference type="Pfam" id="PF01119">
    <property type="entry name" value="DNA_mis_repair"/>
    <property type="match status" value="1"/>
</dbReference>
<keyword evidence="8" id="KW-0540">Nuclease</keyword>
<dbReference type="PANTHER" id="PTHR10073:SF12">
    <property type="entry name" value="DNA MISMATCH REPAIR PROTEIN MLH1"/>
    <property type="match status" value="1"/>
</dbReference>
<dbReference type="HAMAP" id="MF_00149">
    <property type="entry name" value="DNA_mis_repair"/>
    <property type="match status" value="1"/>
</dbReference>
<dbReference type="InterPro" id="IPR014762">
    <property type="entry name" value="DNA_mismatch_repair_CS"/>
</dbReference>
<keyword evidence="3 5" id="KW-0227">DNA damage</keyword>
<proteinExistence type="inferred from homology"/>
<dbReference type="PANTHER" id="PTHR10073">
    <property type="entry name" value="DNA MISMATCH REPAIR PROTEIN MLH, PMS, MUTL"/>
    <property type="match status" value="1"/>
</dbReference>
<dbReference type="Gene3D" id="3.30.1370.100">
    <property type="entry name" value="MutL, C-terminal domain, regulatory subdomain"/>
    <property type="match status" value="1"/>
</dbReference>
<keyword evidence="8" id="KW-0378">Hydrolase</keyword>
<evidence type="ECO:0000256" key="3">
    <source>
        <dbReference type="ARBA" id="ARBA00022763"/>
    </source>
</evidence>
<dbReference type="Gene3D" id="3.30.1540.20">
    <property type="entry name" value="MutL, C-terminal domain, dimerisation subdomain"/>
    <property type="match status" value="1"/>
</dbReference>
<dbReference type="SMART" id="SM00853">
    <property type="entry name" value="MutL_C"/>
    <property type="match status" value="1"/>
</dbReference>
<evidence type="ECO:0000313" key="8">
    <source>
        <dbReference type="EMBL" id="WMW78366.1"/>
    </source>
</evidence>
<keyword evidence="4 5" id="KW-0234">DNA repair</keyword>
<dbReference type="RefSeq" id="WP_309532674.1">
    <property type="nucleotide sequence ID" value="NZ_CP133721.1"/>
</dbReference>
<dbReference type="SMART" id="SM01340">
    <property type="entry name" value="DNA_mis_repair"/>
    <property type="match status" value="1"/>
</dbReference>
<comment type="similarity">
    <text evidence="1 5">Belongs to the DNA mismatch repair MutL/HexB family.</text>
</comment>
<dbReference type="SUPFAM" id="SSF55874">
    <property type="entry name" value="ATPase domain of HSP90 chaperone/DNA topoisomerase II/histidine kinase"/>
    <property type="match status" value="1"/>
</dbReference>
<dbReference type="CDD" id="cd00782">
    <property type="entry name" value="MutL_Trans"/>
    <property type="match status" value="1"/>
</dbReference>
<gene>
    <name evidence="5 8" type="primary">mutL</name>
    <name evidence="8" type="ORF">RF683_02670</name>
</gene>
<dbReference type="InterPro" id="IPR002099">
    <property type="entry name" value="MutL/Mlh/PMS"/>
</dbReference>
<evidence type="ECO:0000259" key="6">
    <source>
        <dbReference type="SMART" id="SM00853"/>
    </source>
</evidence>
<sequence length="614" mass="69070">MSGIIQLLPDHVANQIAAGEVVQRPASVVKELVENAVDAKASEIKLVVKDAGKTLIQVIDNGVGMNVTDARLCFERHATSKIKHAEDLFALHTKGFRGEALASIAAVAHVEMKTKQDQQELGTHIIIEGSKFVSQEVAVVPKGTSFLVKNLFFNIPARRNFLKSDNIELKHIIDEFERVAMAHPSIHFIMISNGSEVFNLPSSNYRQRIVNIFGGKTNEKLVPVNEETEIVSVTGFVGKPEFSKKTRSEQFFFVNDRFIKSGFLHHAIMSAYEGLLRTNDQPSYFLFLQVPRHTIDINIHPTKTEIKFDDEQALYAILRSTIKHSLGMFNVVPALDFERDATLDTPYNYKNKEADVPIIQVDSTYNPFTASNESVKSSVYSRNVNKNENNGSWESLYVGLKRDTFEVEKSILETDGVMSKLFDEETTESKSLLYQLNRKYIVNSIKSGLLIIHQSRAHQRVLYEQFLTNITLQQASSQQLLFPLSLIFAKDELRLLKELQPTLEGIGFLFEASKQDALIILGIPAQVTESEVAPILQDLIYNLQKEVPEDSFSLSDSIAKFMAKSVAVKSGKLLNETELSNLVNALFACKEPNFSPYNKPIFITLTTEDLDKRF</sequence>
<dbReference type="CDD" id="cd16926">
    <property type="entry name" value="HATPase_MutL-MLH-PMS-like"/>
    <property type="match status" value="1"/>
</dbReference>
<evidence type="ECO:0000256" key="1">
    <source>
        <dbReference type="ARBA" id="ARBA00006082"/>
    </source>
</evidence>
<dbReference type="InterPro" id="IPR013507">
    <property type="entry name" value="DNA_mismatch_S5_2-like"/>
</dbReference>
<evidence type="ECO:0000313" key="9">
    <source>
        <dbReference type="Proteomes" id="UP001180481"/>
    </source>
</evidence>
<dbReference type="InterPro" id="IPR042121">
    <property type="entry name" value="MutL_C_regsub"/>
</dbReference>
<dbReference type="GO" id="GO:0004519">
    <property type="term" value="F:endonuclease activity"/>
    <property type="evidence" value="ECO:0007669"/>
    <property type="project" value="UniProtKB-KW"/>
</dbReference>
<organism evidence="8 9">
    <name type="scientific">Flavobacterium nakdongensis</name>
    <dbReference type="NCBI Taxonomy" id="3073563"/>
    <lineage>
        <taxon>Bacteria</taxon>
        <taxon>Pseudomonadati</taxon>
        <taxon>Bacteroidota</taxon>
        <taxon>Flavobacteriia</taxon>
        <taxon>Flavobacteriales</taxon>
        <taxon>Flavobacteriaceae</taxon>
        <taxon>Flavobacterium</taxon>
    </lineage>
</organism>
<feature type="domain" description="MutL C-terminal dimerisation" evidence="6">
    <location>
        <begin position="432"/>
        <end position="574"/>
    </location>
</feature>
<dbReference type="SUPFAM" id="SSF54211">
    <property type="entry name" value="Ribosomal protein S5 domain 2-like"/>
    <property type="match status" value="1"/>
</dbReference>
<dbReference type="InterPro" id="IPR020667">
    <property type="entry name" value="DNA_mismatch_repair_MutL"/>
</dbReference>
<comment type="function">
    <text evidence="5">This protein is involved in the repair of mismatches in DNA. It is required for dam-dependent methyl-directed DNA mismatch repair. May act as a 'molecular matchmaker', a protein that promotes the formation of a stable complex between two or more DNA-binding proteins in an ATP-dependent manner without itself being part of a final effector complex.</text>
</comment>
<dbReference type="Pfam" id="PF13589">
    <property type="entry name" value="HATPase_c_3"/>
    <property type="match status" value="1"/>
</dbReference>
<protein>
    <recommendedName>
        <fullName evidence="2 5">DNA mismatch repair protein MutL</fullName>
    </recommendedName>
</protein>
<evidence type="ECO:0000256" key="2">
    <source>
        <dbReference type="ARBA" id="ARBA00021975"/>
    </source>
</evidence>
<dbReference type="InterPro" id="IPR020568">
    <property type="entry name" value="Ribosomal_Su5_D2-typ_SF"/>
</dbReference>
<dbReference type="Pfam" id="PF08676">
    <property type="entry name" value="MutL_C"/>
    <property type="match status" value="1"/>
</dbReference>
<dbReference type="Gene3D" id="3.30.565.10">
    <property type="entry name" value="Histidine kinase-like ATPase, C-terminal domain"/>
    <property type="match status" value="1"/>
</dbReference>
<dbReference type="EMBL" id="CP133721">
    <property type="protein sequence ID" value="WMW78366.1"/>
    <property type="molecule type" value="Genomic_DNA"/>
</dbReference>
<dbReference type="SUPFAM" id="SSF118116">
    <property type="entry name" value="DNA mismatch repair protein MutL"/>
    <property type="match status" value="1"/>
</dbReference>
<evidence type="ECO:0000256" key="4">
    <source>
        <dbReference type="ARBA" id="ARBA00023204"/>
    </source>
</evidence>
<reference evidence="8" key="1">
    <citation type="submission" date="2023-09" db="EMBL/GenBank/DDBJ databases">
        <title>Flavobacterium sp. 20NA77.7 isolated from freshwater.</title>
        <authorList>
            <person name="Le V."/>
            <person name="Ko S.-R."/>
            <person name="Ahn C.-Y."/>
            <person name="Oh H.-M."/>
        </authorList>
    </citation>
    <scope>NUCLEOTIDE SEQUENCE</scope>
    <source>
        <strain evidence="8">20NA77.7</strain>
    </source>
</reference>
<evidence type="ECO:0000259" key="7">
    <source>
        <dbReference type="SMART" id="SM01340"/>
    </source>
</evidence>
<dbReference type="InterPro" id="IPR014721">
    <property type="entry name" value="Ribsml_uS5_D2-typ_fold_subgr"/>
</dbReference>
<keyword evidence="8" id="KW-0255">Endonuclease</keyword>
<dbReference type="Gene3D" id="3.30.230.10">
    <property type="match status" value="1"/>
</dbReference>
<accession>A0ABY9RAV9</accession>
<evidence type="ECO:0000256" key="5">
    <source>
        <dbReference type="HAMAP-Rule" id="MF_00149"/>
    </source>
</evidence>